<organism evidence="12">
    <name type="scientific">Daucus carota subsp. sativus</name>
    <name type="common">Carrot</name>
    <dbReference type="NCBI Taxonomy" id="79200"/>
    <lineage>
        <taxon>Eukaryota</taxon>
        <taxon>Viridiplantae</taxon>
        <taxon>Streptophyta</taxon>
        <taxon>Embryophyta</taxon>
        <taxon>Tracheophyta</taxon>
        <taxon>Spermatophyta</taxon>
        <taxon>Magnoliopsida</taxon>
        <taxon>eudicotyledons</taxon>
        <taxon>Gunneridae</taxon>
        <taxon>Pentapetalae</taxon>
        <taxon>asterids</taxon>
        <taxon>campanulids</taxon>
        <taxon>Apiales</taxon>
        <taxon>Apiaceae</taxon>
        <taxon>Apioideae</taxon>
        <taxon>Scandiceae</taxon>
        <taxon>Daucinae</taxon>
        <taxon>Daucus</taxon>
        <taxon>Daucus sect. Daucus</taxon>
    </lineage>
</organism>
<evidence type="ECO:0000256" key="2">
    <source>
        <dbReference type="ARBA" id="ARBA00022722"/>
    </source>
</evidence>
<feature type="compositionally biased region" description="Low complexity" evidence="10">
    <location>
        <begin position="33"/>
        <end position="47"/>
    </location>
</feature>
<dbReference type="CDD" id="cd06141">
    <property type="entry name" value="WRN_exo"/>
    <property type="match status" value="1"/>
</dbReference>
<dbReference type="PANTHER" id="PTHR13620:SF109">
    <property type="entry name" value="3'-5' EXONUCLEASE"/>
    <property type="match status" value="1"/>
</dbReference>
<dbReference type="SMART" id="SM00474">
    <property type="entry name" value="35EXOc"/>
    <property type="match status" value="1"/>
</dbReference>
<reference evidence="12" key="1">
    <citation type="journal article" date="2016" name="Nat. Genet.">
        <title>A high-quality carrot genome assembly provides new insights into carotenoid accumulation and asterid genome evolution.</title>
        <authorList>
            <person name="Iorizzo M."/>
            <person name="Ellison S."/>
            <person name="Senalik D."/>
            <person name="Zeng P."/>
            <person name="Satapoomin P."/>
            <person name="Huang J."/>
            <person name="Bowman M."/>
            <person name="Iovene M."/>
            <person name="Sanseverino W."/>
            <person name="Cavagnaro P."/>
            <person name="Yildiz M."/>
            <person name="Macko-Podgorni A."/>
            <person name="Moranska E."/>
            <person name="Grzebelus E."/>
            <person name="Grzebelus D."/>
            <person name="Ashrafi H."/>
            <person name="Zheng Z."/>
            <person name="Cheng S."/>
            <person name="Spooner D."/>
            <person name="Van Deynze A."/>
            <person name="Simon P."/>
        </authorList>
    </citation>
    <scope>NUCLEOTIDE SEQUENCE [LARGE SCALE GENOMIC DNA]</scope>
    <source>
        <tissue evidence="12">Leaf</tissue>
    </source>
</reference>
<evidence type="ECO:0000256" key="1">
    <source>
        <dbReference type="ARBA" id="ARBA00004123"/>
    </source>
</evidence>
<evidence type="ECO:0000256" key="3">
    <source>
        <dbReference type="ARBA" id="ARBA00022723"/>
    </source>
</evidence>
<dbReference type="GO" id="GO:0006139">
    <property type="term" value="P:nucleobase-containing compound metabolic process"/>
    <property type="evidence" value="ECO:0007669"/>
    <property type="project" value="InterPro"/>
</dbReference>
<keyword evidence="5" id="KW-0269">Exonuclease</keyword>
<comment type="subcellular location">
    <subcellularLocation>
        <location evidence="1">Nucleus</location>
    </subcellularLocation>
</comment>
<dbReference type="InterPro" id="IPR036397">
    <property type="entry name" value="RNaseH_sf"/>
</dbReference>
<comment type="caution">
    <text evidence="12">The sequence shown here is derived from an EMBL/GenBank/DDBJ whole genome shotgun (WGS) entry which is preliminary data.</text>
</comment>
<evidence type="ECO:0000256" key="10">
    <source>
        <dbReference type="SAM" id="MobiDB-lite"/>
    </source>
</evidence>
<dbReference type="InterPro" id="IPR002562">
    <property type="entry name" value="3'-5'_exonuclease_dom"/>
</dbReference>
<sequence length="352" mass="38943">MENQQPPTSLLSDLDQPFTDEELKAIDAAFEAVSSSSSTSSVKKLVSGDSPSDPRPKTRRRLPESVKESIRKTPLKENNLRSSSRLKWLKNLDLPSQQDKATVIYPEVRFQGTIVYSRTASEVDRASKELLKFVQAKKREAGHTVLGFDIEWRPTFRRGVLPGKAAVMQICGDANHCHVMHIIHSGIPLSLKSLLEDPSCIKVGVNVGGDANKVYKDHNVSVEALQDLSSLANQKLGGKPKRWSLGSLTETLICKKLPKPTRVRLGNWEVASLSKAQLEYAATDAFASWYMYEVLKKFPDPSSNKNEELETVAAEQPLAVASSCEFVKLKGKKDKIKWEAGENGEGDVKLKG</sequence>
<feature type="domain" description="3'-5' exonuclease" evidence="11">
    <location>
        <begin position="114"/>
        <end position="300"/>
    </location>
</feature>
<evidence type="ECO:0000313" key="12">
    <source>
        <dbReference type="EMBL" id="KZM87400.1"/>
    </source>
</evidence>
<proteinExistence type="predicted"/>
<evidence type="ECO:0000256" key="4">
    <source>
        <dbReference type="ARBA" id="ARBA00022801"/>
    </source>
</evidence>
<dbReference type="SUPFAM" id="SSF53098">
    <property type="entry name" value="Ribonuclease H-like"/>
    <property type="match status" value="1"/>
</dbReference>
<protein>
    <recommendedName>
        <fullName evidence="8">3'-5' exonuclease</fullName>
    </recommendedName>
    <alternativeName>
        <fullName evidence="9">Werner Syndrome-like exonuclease</fullName>
    </alternativeName>
</protein>
<evidence type="ECO:0000256" key="9">
    <source>
        <dbReference type="ARBA" id="ARBA00042761"/>
    </source>
</evidence>
<dbReference type="GO" id="GO:0003676">
    <property type="term" value="F:nucleic acid binding"/>
    <property type="evidence" value="ECO:0007669"/>
    <property type="project" value="InterPro"/>
</dbReference>
<feature type="region of interest" description="Disordered" evidence="10">
    <location>
        <begin position="33"/>
        <end position="69"/>
    </location>
</feature>
<dbReference type="InterPro" id="IPR051132">
    <property type="entry name" value="3-5_Exonuclease_domain"/>
</dbReference>
<dbReference type="GO" id="GO:0005634">
    <property type="term" value="C:nucleus"/>
    <property type="evidence" value="ECO:0007669"/>
    <property type="project" value="UniProtKB-SubCell"/>
</dbReference>
<keyword evidence="4" id="KW-0378">Hydrolase</keyword>
<name>A0A161ZMF9_DAUCS</name>
<dbReference type="Pfam" id="PF01612">
    <property type="entry name" value="DNA_pol_A_exo1"/>
    <property type="match status" value="1"/>
</dbReference>
<dbReference type="EMBL" id="LNRQ01000007">
    <property type="protein sequence ID" value="KZM87400.1"/>
    <property type="molecule type" value="Genomic_DNA"/>
</dbReference>
<accession>A0A161ZMF9</accession>
<evidence type="ECO:0000256" key="6">
    <source>
        <dbReference type="ARBA" id="ARBA00022842"/>
    </source>
</evidence>
<dbReference type="Gramene" id="KZM87400">
    <property type="protein sequence ID" value="KZM87400"/>
    <property type="gene ID" value="DCAR_024534"/>
</dbReference>
<dbReference type="GO" id="GO:0008408">
    <property type="term" value="F:3'-5' exonuclease activity"/>
    <property type="evidence" value="ECO:0007669"/>
    <property type="project" value="InterPro"/>
</dbReference>
<dbReference type="OMA" id="HIVYSRT"/>
<keyword evidence="2" id="KW-0540">Nuclease</keyword>
<gene>
    <name evidence="12" type="ORF">DCAR_024534</name>
</gene>
<dbReference type="GO" id="GO:0046872">
    <property type="term" value="F:metal ion binding"/>
    <property type="evidence" value="ECO:0007669"/>
    <property type="project" value="UniProtKB-KW"/>
</dbReference>
<feature type="compositionally biased region" description="Basic and acidic residues" evidence="10">
    <location>
        <begin position="52"/>
        <end position="69"/>
    </location>
</feature>
<keyword evidence="3" id="KW-0479">Metal-binding</keyword>
<keyword evidence="6" id="KW-0460">Magnesium</keyword>
<evidence type="ECO:0000256" key="5">
    <source>
        <dbReference type="ARBA" id="ARBA00022839"/>
    </source>
</evidence>
<dbReference type="PANTHER" id="PTHR13620">
    <property type="entry name" value="3-5 EXONUCLEASE"/>
    <property type="match status" value="1"/>
</dbReference>
<evidence type="ECO:0000256" key="8">
    <source>
        <dbReference type="ARBA" id="ARBA00040531"/>
    </source>
</evidence>
<dbReference type="Gene3D" id="3.30.420.10">
    <property type="entry name" value="Ribonuclease H-like superfamily/Ribonuclease H"/>
    <property type="match status" value="1"/>
</dbReference>
<dbReference type="InterPro" id="IPR012337">
    <property type="entry name" value="RNaseH-like_sf"/>
</dbReference>
<dbReference type="STRING" id="79200.A0A161ZMF9"/>
<keyword evidence="7" id="KW-0539">Nucleus</keyword>
<evidence type="ECO:0000259" key="11">
    <source>
        <dbReference type="SMART" id="SM00474"/>
    </source>
</evidence>
<dbReference type="FunFam" id="3.30.420.10:FF:000114">
    <property type="entry name" value="Werner Syndrome-like exonuclease"/>
    <property type="match status" value="1"/>
</dbReference>
<evidence type="ECO:0000256" key="7">
    <source>
        <dbReference type="ARBA" id="ARBA00023242"/>
    </source>
</evidence>
<dbReference type="AlphaFoldDB" id="A0A161ZMF9"/>